<evidence type="ECO:0000313" key="1">
    <source>
        <dbReference type="EMBL" id="GBM92346.1"/>
    </source>
</evidence>
<sequence length="98" mass="11478">MIDWSSITITSQPILRDISTDVFKSIVRDKKNPEWNFVHFPCHTQVVERCIKLVTEETAEVYGFQNRDGLIRSTFFSQSIMPEFDQKADFKPFPADYV</sequence>
<organism evidence="1 2">
    <name type="scientific">Araneus ventricosus</name>
    <name type="common">Orbweaver spider</name>
    <name type="synonym">Epeira ventricosa</name>
    <dbReference type="NCBI Taxonomy" id="182803"/>
    <lineage>
        <taxon>Eukaryota</taxon>
        <taxon>Metazoa</taxon>
        <taxon>Ecdysozoa</taxon>
        <taxon>Arthropoda</taxon>
        <taxon>Chelicerata</taxon>
        <taxon>Arachnida</taxon>
        <taxon>Araneae</taxon>
        <taxon>Araneomorphae</taxon>
        <taxon>Entelegynae</taxon>
        <taxon>Araneoidea</taxon>
        <taxon>Araneidae</taxon>
        <taxon>Araneus</taxon>
    </lineage>
</organism>
<evidence type="ECO:0000313" key="2">
    <source>
        <dbReference type="Proteomes" id="UP000499080"/>
    </source>
</evidence>
<accession>A0A4Y2JT67</accession>
<comment type="caution">
    <text evidence="1">The sequence shown here is derived from an EMBL/GenBank/DDBJ whole genome shotgun (WGS) entry which is preliminary data.</text>
</comment>
<keyword evidence="2" id="KW-1185">Reference proteome</keyword>
<dbReference type="PANTHER" id="PTHR46409:SF1">
    <property type="entry name" value="HTH PSQ-TYPE DOMAIN-CONTAINING PROTEIN"/>
    <property type="match status" value="1"/>
</dbReference>
<dbReference type="EMBL" id="BGPR01003782">
    <property type="protein sequence ID" value="GBM92346.1"/>
    <property type="molecule type" value="Genomic_DNA"/>
</dbReference>
<reference evidence="1 2" key="1">
    <citation type="journal article" date="2019" name="Sci. Rep.">
        <title>Orb-weaving spider Araneus ventricosus genome elucidates the spidroin gene catalogue.</title>
        <authorList>
            <person name="Kono N."/>
            <person name="Nakamura H."/>
            <person name="Ohtoshi R."/>
            <person name="Moran D.A.P."/>
            <person name="Shinohara A."/>
            <person name="Yoshida Y."/>
            <person name="Fujiwara M."/>
            <person name="Mori M."/>
            <person name="Tomita M."/>
            <person name="Arakawa K."/>
        </authorList>
    </citation>
    <scope>NUCLEOTIDE SEQUENCE [LARGE SCALE GENOMIC DNA]</scope>
</reference>
<gene>
    <name evidence="1" type="ORF">AVEN_9191_1</name>
</gene>
<protein>
    <submittedName>
        <fullName evidence="1">Uncharacterized protein</fullName>
    </submittedName>
</protein>
<dbReference type="PANTHER" id="PTHR46409">
    <property type="entry name" value="HTH PSQ-TYPE DOMAIN-CONTAINING PROTEIN"/>
    <property type="match status" value="1"/>
</dbReference>
<proteinExistence type="predicted"/>
<dbReference type="OrthoDB" id="6771835at2759"/>
<dbReference type="Proteomes" id="UP000499080">
    <property type="component" value="Unassembled WGS sequence"/>
</dbReference>
<dbReference type="AlphaFoldDB" id="A0A4Y2JT67"/>
<name>A0A4Y2JT67_ARAVE</name>